<keyword evidence="4" id="KW-1185">Reference proteome</keyword>
<name>A0A2N5IRG7_9BIFI</name>
<evidence type="ECO:0000313" key="1">
    <source>
        <dbReference type="EMBL" id="PLS24553.1"/>
    </source>
</evidence>
<gene>
    <name evidence="2" type="ORF">BLI708_01705</name>
    <name evidence="1" type="ORF">Tam1G_1372</name>
</gene>
<dbReference type="EMBL" id="NMWV01000018">
    <property type="protein sequence ID" value="PLS24553.1"/>
    <property type="molecule type" value="Genomic_DNA"/>
</dbReference>
<dbReference type="Proteomes" id="UP000234855">
    <property type="component" value="Unassembled WGS sequence"/>
</dbReference>
<accession>A0A2N5IRG7</accession>
<dbReference type="Proteomes" id="UP000663067">
    <property type="component" value="Chromosome"/>
</dbReference>
<proteinExistence type="predicted"/>
<dbReference type="AlphaFoldDB" id="A0A2N5IRG7"/>
<organism evidence="1 3">
    <name type="scientific">Bifidobacterium imperatoris</name>
    <dbReference type="NCBI Taxonomy" id="2020965"/>
    <lineage>
        <taxon>Bacteria</taxon>
        <taxon>Bacillati</taxon>
        <taxon>Actinomycetota</taxon>
        <taxon>Actinomycetes</taxon>
        <taxon>Bifidobacteriales</taxon>
        <taxon>Bifidobacteriaceae</taxon>
        <taxon>Bifidobacterium</taxon>
    </lineage>
</organism>
<evidence type="ECO:0000313" key="4">
    <source>
        <dbReference type="Proteomes" id="UP000663067"/>
    </source>
</evidence>
<protein>
    <submittedName>
        <fullName evidence="2">Abi family protein</fullName>
    </submittedName>
    <submittedName>
        <fullName evidence="1">Ycg4K</fullName>
    </submittedName>
</protein>
<evidence type="ECO:0000313" key="2">
    <source>
        <dbReference type="EMBL" id="QSY58067.1"/>
    </source>
</evidence>
<reference evidence="2 4" key="2">
    <citation type="submission" date="2021-03" db="EMBL/GenBank/DDBJ databases">
        <title>Genome sequencing of Bifidobacterium imperatoris JCM 32708.</title>
        <authorList>
            <person name="Kim J."/>
        </authorList>
    </citation>
    <scope>NUCLEOTIDE SEQUENCE [LARGE SCALE GENOMIC DNA]</scope>
    <source>
        <strain evidence="2 4">JCM 32708</strain>
    </source>
</reference>
<sequence length="292" mass="33962">MDTYAQVDDGIMASRFLADARFQVYLDYGKEHAGFGLSSSESVELAVRLYRWNVDASSLVISYISFIEVFVRNAIDRQLRDWIARQRITNLSDWLEAGEHDPIGRIRDLINSPEKDYLTEVRNTALRKQKQWRRDQHHPRHGGGITRDDVFSQLTFGTWDGMLSRASRDGELARVLMGAFPNIEAAWAAETRRMPNVMLPGNDNDSREDRLRKELIDRLKSIRTVRNRIGHDENLLRVEFAKLRYDMFFVLNALGRECPNWAFPDRCEPLKTLSPALCITEWVAQHHKKEQE</sequence>
<dbReference type="EMBL" id="CP071591">
    <property type="protein sequence ID" value="QSY58067.1"/>
    <property type="molecule type" value="Genomic_DNA"/>
</dbReference>
<reference evidence="1 3" key="1">
    <citation type="submission" date="2017-07" db="EMBL/GenBank/DDBJ databases">
        <title>Bifidobacterium novel species.</title>
        <authorList>
            <person name="Lugli G.A."/>
            <person name="Milani C."/>
            <person name="Duranti S."/>
            <person name="Mangifesta M."/>
        </authorList>
    </citation>
    <scope>NUCLEOTIDE SEQUENCE [LARGE SCALE GENOMIC DNA]</scope>
    <source>
        <strain evidence="1 3">45</strain>
    </source>
</reference>
<dbReference type="RefSeq" id="WP_101625989.1">
    <property type="nucleotide sequence ID" value="NZ_CP071591.1"/>
</dbReference>
<evidence type="ECO:0000313" key="3">
    <source>
        <dbReference type="Proteomes" id="UP000234855"/>
    </source>
</evidence>